<dbReference type="OrthoDB" id="2515167at2759"/>
<evidence type="ECO:0000313" key="1">
    <source>
        <dbReference type="EMBL" id="EGG13193.1"/>
    </source>
</evidence>
<dbReference type="InParanoid" id="F4R3C3"/>
<dbReference type="RefSeq" id="XP_007404131.1">
    <property type="nucleotide sequence ID" value="XM_007404069.1"/>
</dbReference>
<evidence type="ECO:0000313" key="2">
    <source>
        <dbReference type="Proteomes" id="UP000001072"/>
    </source>
</evidence>
<dbReference type="HOGENOM" id="CLU_639475_0_0_1"/>
<dbReference type="GeneID" id="18934297"/>
<dbReference type="Proteomes" id="UP000001072">
    <property type="component" value="Unassembled WGS sequence"/>
</dbReference>
<protein>
    <submittedName>
        <fullName evidence="1">Uncharacterized protein</fullName>
    </submittedName>
</protein>
<keyword evidence="2" id="KW-1185">Reference proteome</keyword>
<organism evidence="2">
    <name type="scientific">Melampsora larici-populina (strain 98AG31 / pathotype 3-4-7)</name>
    <name type="common">Poplar leaf rust fungus</name>
    <dbReference type="NCBI Taxonomy" id="747676"/>
    <lineage>
        <taxon>Eukaryota</taxon>
        <taxon>Fungi</taxon>
        <taxon>Dikarya</taxon>
        <taxon>Basidiomycota</taxon>
        <taxon>Pucciniomycotina</taxon>
        <taxon>Pucciniomycetes</taxon>
        <taxon>Pucciniales</taxon>
        <taxon>Melampsoraceae</taxon>
        <taxon>Melampsora</taxon>
    </lineage>
</organism>
<reference evidence="2" key="1">
    <citation type="journal article" date="2011" name="Proc. Natl. Acad. Sci. U.S.A.">
        <title>Obligate biotrophy features unraveled by the genomic analysis of rust fungi.</title>
        <authorList>
            <person name="Duplessis S."/>
            <person name="Cuomo C.A."/>
            <person name="Lin Y.-C."/>
            <person name="Aerts A."/>
            <person name="Tisserant E."/>
            <person name="Veneault-Fourrey C."/>
            <person name="Joly D.L."/>
            <person name="Hacquard S."/>
            <person name="Amselem J."/>
            <person name="Cantarel B.L."/>
            <person name="Chiu R."/>
            <person name="Coutinho P.M."/>
            <person name="Feau N."/>
            <person name="Field M."/>
            <person name="Frey P."/>
            <person name="Gelhaye E."/>
            <person name="Goldberg J."/>
            <person name="Grabherr M.G."/>
            <person name="Kodira C.D."/>
            <person name="Kohler A."/>
            <person name="Kuees U."/>
            <person name="Lindquist E.A."/>
            <person name="Lucas S.M."/>
            <person name="Mago R."/>
            <person name="Mauceli E."/>
            <person name="Morin E."/>
            <person name="Murat C."/>
            <person name="Pangilinan J.L."/>
            <person name="Park R."/>
            <person name="Pearson M."/>
            <person name="Quesneville H."/>
            <person name="Rouhier N."/>
            <person name="Sakthikumar S."/>
            <person name="Salamov A.A."/>
            <person name="Schmutz J."/>
            <person name="Selles B."/>
            <person name="Shapiro H."/>
            <person name="Tanguay P."/>
            <person name="Tuskan G.A."/>
            <person name="Henrissat B."/>
            <person name="Van de Peer Y."/>
            <person name="Rouze P."/>
            <person name="Ellis J.G."/>
            <person name="Dodds P.N."/>
            <person name="Schein J.E."/>
            <person name="Zhong S."/>
            <person name="Hamelin R.C."/>
            <person name="Grigoriev I.V."/>
            <person name="Szabo L.J."/>
            <person name="Martin F."/>
        </authorList>
    </citation>
    <scope>NUCLEOTIDE SEQUENCE [LARGE SCALE GENOMIC DNA]</scope>
    <source>
        <strain evidence="2">98AG31 / pathotype 3-4-7</strain>
    </source>
</reference>
<name>F4R3C3_MELLP</name>
<proteinExistence type="predicted"/>
<dbReference type="KEGG" id="mlr:MELLADRAFT_86767"/>
<dbReference type="VEuPathDB" id="FungiDB:MELLADRAFT_86767"/>
<dbReference type="AlphaFoldDB" id="F4R3C3"/>
<sequence length="429" mass="47740">MNTFAISPEQLFADGRFSEAKALQTYIASQQTGSTVGENGERVPAAGGSGLPNARPYNLVAEDLSSHTESSETVPLADQFRPPTYRPSPFLTDPEIPNTVHTAQAQTFTAVRMPTRMGATTTTPGPRGPTAPSEVCPYMTLQPSTQLAPHNAPPIVRFDNPGLVTTTVTGQQTREDIEEMEQVKVLMASKRGRMVLRNGDVVENGRLLVADTSEEMEKGLPQLSPVLRHWLKTFRSYIPLTAFNKYFLIDDQTEWSRRKAPSESKIEDGNASLRVYGRQPPPDELAMQFEEWIDCMGLFIKYVADVGWQTLAERFDGHRLVVMDLRESYGWMVALRYCIRIRQGVMRESVDNRIRNFSKLQSAIFEAARLQADTQQEQAYRTNPYATGGPLAHLNPQTGLPRITTSTATKRSAYDAAYQKPPAAPQVIG</sequence>
<accession>F4R3C3</accession>
<dbReference type="EMBL" id="GL883090">
    <property type="protein sequence ID" value="EGG13193.1"/>
    <property type="molecule type" value="Genomic_DNA"/>
</dbReference>
<gene>
    <name evidence="1" type="ORF">MELLADRAFT_86767</name>
</gene>